<evidence type="ECO:0000256" key="2">
    <source>
        <dbReference type="SAM" id="Phobius"/>
    </source>
</evidence>
<gene>
    <name evidence="3" type="ORF">I7I51_06676</name>
</gene>
<evidence type="ECO:0000313" key="3">
    <source>
        <dbReference type="EMBL" id="QSS65825.1"/>
    </source>
</evidence>
<reference evidence="3" key="1">
    <citation type="submission" date="2021-01" db="EMBL/GenBank/DDBJ databases">
        <title>Chromosome-level genome assembly of a human fungal pathogen reveals clustering of transcriptionally co-regulated genes.</title>
        <authorList>
            <person name="Voorhies M."/>
            <person name="Cohen S."/>
            <person name="Shea T.P."/>
            <person name="Petrus S."/>
            <person name="Munoz J.F."/>
            <person name="Poplawski S."/>
            <person name="Goldman W.E."/>
            <person name="Michael T."/>
            <person name="Cuomo C.A."/>
            <person name="Sil A."/>
            <person name="Beyhan S."/>
        </authorList>
    </citation>
    <scope>NUCLEOTIDE SEQUENCE</scope>
    <source>
        <strain evidence="3">WU24</strain>
    </source>
</reference>
<accession>A0A8A1MIY0</accession>
<dbReference type="AlphaFoldDB" id="A0A8A1MIY0"/>
<feature type="region of interest" description="Disordered" evidence="1">
    <location>
        <begin position="1"/>
        <end position="29"/>
    </location>
</feature>
<protein>
    <submittedName>
        <fullName evidence="3">Uncharacterized protein</fullName>
    </submittedName>
</protein>
<dbReference type="EMBL" id="CP069115">
    <property type="protein sequence ID" value="QSS65825.1"/>
    <property type="molecule type" value="Genomic_DNA"/>
</dbReference>
<dbReference type="VEuPathDB" id="FungiDB:I7I51_06676"/>
<feature type="transmembrane region" description="Helical" evidence="2">
    <location>
        <begin position="55"/>
        <end position="75"/>
    </location>
</feature>
<keyword evidence="2" id="KW-1133">Transmembrane helix</keyword>
<organism evidence="3 4">
    <name type="scientific">Ajellomyces capsulatus</name>
    <name type="common">Darling's disease fungus</name>
    <name type="synonym">Histoplasma capsulatum</name>
    <dbReference type="NCBI Taxonomy" id="5037"/>
    <lineage>
        <taxon>Eukaryota</taxon>
        <taxon>Fungi</taxon>
        <taxon>Dikarya</taxon>
        <taxon>Ascomycota</taxon>
        <taxon>Pezizomycotina</taxon>
        <taxon>Eurotiomycetes</taxon>
        <taxon>Eurotiomycetidae</taxon>
        <taxon>Onygenales</taxon>
        <taxon>Ajellomycetaceae</taxon>
        <taxon>Histoplasma</taxon>
    </lineage>
</organism>
<dbReference type="Proteomes" id="UP000663671">
    <property type="component" value="Chromosome 3"/>
</dbReference>
<keyword evidence="2" id="KW-0812">Transmembrane</keyword>
<keyword evidence="2" id="KW-0472">Membrane</keyword>
<sequence length="153" mass="18059">MAKLRGVVESSKKKKKKKRRRKKNGKKKRQKWFGTVDALPWKNDRAEGLIGIDWLLHYCVCIVLYLEVSIIWYGLVKADMELDMAVERYVRYIDMSHTASHSTPFHRLCMYRILRKSIKYHRTDTKVIRPDVVGSVSPKETEPQEIQLRSNNP</sequence>
<feature type="compositionally biased region" description="Basic residues" evidence="1">
    <location>
        <begin position="12"/>
        <end position="29"/>
    </location>
</feature>
<name>A0A8A1MIY0_AJECA</name>
<evidence type="ECO:0000313" key="4">
    <source>
        <dbReference type="Proteomes" id="UP000663671"/>
    </source>
</evidence>
<evidence type="ECO:0000256" key="1">
    <source>
        <dbReference type="SAM" id="MobiDB-lite"/>
    </source>
</evidence>
<proteinExistence type="predicted"/>